<keyword evidence="1" id="KW-0472">Membrane</keyword>
<dbReference type="InterPro" id="IPR050789">
    <property type="entry name" value="Diverse_Enzym_Activities"/>
</dbReference>
<dbReference type="SUPFAM" id="SSF56601">
    <property type="entry name" value="beta-lactamase/transpeptidase-like"/>
    <property type="match status" value="1"/>
</dbReference>
<evidence type="ECO:0000256" key="1">
    <source>
        <dbReference type="SAM" id="Phobius"/>
    </source>
</evidence>
<reference evidence="3 4" key="1">
    <citation type="submission" date="2019-03" db="EMBL/GenBank/DDBJ databases">
        <title>Genomic Encyclopedia of Type Strains, Phase IV (KMG-IV): sequencing the most valuable type-strain genomes for metagenomic binning, comparative biology and taxonomic classification.</title>
        <authorList>
            <person name="Goeker M."/>
        </authorList>
    </citation>
    <scope>NUCLEOTIDE SEQUENCE [LARGE SCALE GENOMIC DNA]</scope>
    <source>
        <strain evidence="3 4">DSM 22362</strain>
    </source>
</reference>
<sequence>MEKILYYDFLKHSVYLYLLPQAMIINILKWVIGTLITLLTLLILGLIVTDHTYILRGIRVTYFTGHSTAFLEDYHYFENRTIKTTTPEPWPKANDYNTVESTAVLDSLHTVNGSVAYLVIKNDSLWFEKYYDGYTEKSLSNSFSMAKSITAAILGKALELGYIKNLEEKVKDYLPDLQGPYADEVTIRDLVTMRSGLQWDEKYYSPFSITTKAYFYNDISKAMLELPIINKPNEVFRYQSGDTQLLGMVLSKALPMTLTEFLSEYFWQPMGAEQDALWQISSNDGMEKTYCCIASNARDFARFGKLYAQSGRWKDKQLLDSAYIQQSIQPAADNSPDYGYSWWVSTFDGKKVFSMNGHLGQFVIAIPEDNLIIVRLGHKTDKLGIHNPQGAYYKYIEQTYILLQK</sequence>
<keyword evidence="1" id="KW-1133">Transmembrane helix</keyword>
<dbReference type="InterPro" id="IPR012338">
    <property type="entry name" value="Beta-lactam/transpept-like"/>
</dbReference>
<gene>
    <name evidence="3" type="ORF">EDC17_1003121</name>
</gene>
<dbReference type="Gene3D" id="3.40.710.10">
    <property type="entry name" value="DD-peptidase/beta-lactamase superfamily"/>
    <property type="match status" value="1"/>
</dbReference>
<dbReference type="Pfam" id="PF00144">
    <property type="entry name" value="Beta-lactamase"/>
    <property type="match status" value="1"/>
</dbReference>
<keyword evidence="4" id="KW-1185">Reference proteome</keyword>
<evidence type="ECO:0000313" key="3">
    <source>
        <dbReference type="EMBL" id="TCV20022.1"/>
    </source>
</evidence>
<name>A0A4R3VWG3_9SPHI</name>
<dbReference type="InterPro" id="IPR001466">
    <property type="entry name" value="Beta-lactam-related"/>
</dbReference>
<accession>A0A4R3VWG3</accession>
<dbReference type="EMBL" id="SMBZ01000003">
    <property type="protein sequence ID" value="TCV20022.1"/>
    <property type="molecule type" value="Genomic_DNA"/>
</dbReference>
<proteinExistence type="predicted"/>
<evidence type="ECO:0000259" key="2">
    <source>
        <dbReference type="Pfam" id="PF00144"/>
    </source>
</evidence>
<dbReference type="PANTHER" id="PTHR43283:SF7">
    <property type="entry name" value="BETA-LACTAMASE-RELATED DOMAIN-CONTAINING PROTEIN"/>
    <property type="match status" value="1"/>
</dbReference>
<evidence type="ECO:0000313" key="4">
    <source>
        <dbReference type="Proteomes" id="UP000295197"/>
    </source>
</evidence>
<dbReference type="Proteomes" id="UP000295197">
    <property type="component" value="Unassembled WGS sequence"/>
</dbReference>
<dbReference type="AlphaFoldDB" id="A0A4R3VWG3"/>
<keyword evidence="1" id="KW-0812">Transmembrane</keyword>
<feature type="domain" description="Beta-lactamase-related" evidence="2">
    <location>
        <begin position="114"/>
        <end position="381"/>
    </location>
</feature>
<protein>
    <submittedName>
        <fullName evidence="3">CubicO group peptidase (Beta-lactamase class C family)</fullName>
    </submittedName>
</protein>
<comment type="caution">
    <text evidence="3">The sequence shown here is derived from an EMBL/GenBank/DDBJ whole genome shotgun (WGS) entry which is preliminary data.</text>
</comment>
<feature type="transmembrane region" description="Helical" evidence="1">
    <location>
        <begin position="27"/>
        <end position="49"/>
    </location>
</feature>
<organism evidence="3 4">
    <name type="scientific">Sphingobacterium alimentarium</name>
    <dbReference type="NCBI Taxonomy" id="797292"/>
    <lineage>
        <taxon>Bacteria</taxon>
        <taxon>Pseudomonadati</taxon>
        <taxon>Bacteroidota</taxon>
        <taxon>Sphingobacteriia</taxon>
        <taxon>Sphingobacteriales</taxon>
        <taxon>Sphingobacteriaceae</taxon>
        <taxon>Sphingobacterium</taxon>
    </lineage>
</organism>
<dbReference type="PANTHER" id="PTHR43283">
    <property type="entry name" value="BETA-LACTAMASE-RELATED"/>
    <property type="match status" value="1"/>
</dbReference>